<dbReference type="SUPFAM" id="SSF81383">
    <property type="entry name" value="F-box domain"/>
    <property type="match status" value="1"/>
</dbReference>
<name>A0A8H6X8K0_9AGAR</name>
<evidence type="ECO:0000259" key="1">
    <source>
        <dbReference type="Pfam" id="PF00646"/>
    </source>
</evidence>
<dbReference type="InterPro" id="IPR036047">
    <property type="entry name" value="F-box-like_dom_sf"/>
</dbReference>
<proteinExistence type="predicted"/>
<evidence type="ECO:0000313" key="3">
    <source>
        <dbReference type="Proteomes" id="UP000623467"/>
    </source>
</evidence>
<dbReference type="InterPro" id="IPR001810">
    <property type="entry name" value="F-box_dom"/>
</dbReference>
<protein>
    <recommendedName>
        <fullName evidence="1">F-box domain-containing protein</fullName>
    </recommendedName>
</protein>
<accession>A0A8H6X8K0</accession>
<keyword evidence="3" id="KW-1185">Reference proteome</keyword>
<dbReference type="SUPFAM" id="SSF52047">
    <property type="entry name" value="RNI-like"/>
    <property type="match status" value="1"/>
</dbReference>
<comment type="caution">
    <text evidence="2">The sequence shown here is derived from an EMBL/GenBank/DDBJ whole genome shotgun (WGS) entry which is preliminary data.</text>
</comment>
<gene>
    <name evidence="2" type="ORF">MSAN_02291000</name>
</gene>
<organism evidence="2 3">
    <name type="scientific">Mycena sanguinolenta</name>
    <dbReference type="NCBI Taxonomy" id="230812"/>
    <lineage>
        <taxon>Eukaryota</taxon>
        <taxon>Fungi</taxon>
        <taxon>Dikarya</taxon>
        <taxon>Basidiomycota</taxon>
        <taxon>Agaricomycotina</taxon>
        <taxon>Agaricomycetes</taxon>
        <taxon>Agaricomycetidae</taxon>
        <taxon>Agaricales</taxon>
        <taxon>Marasmiineae</taxon>
        <taxon>Mycenaceae</taxon>
        <taxon>Mycena</taxon>
    </lineage>
</organism>
<evidence type="ECO:0000313" key="2">
    <source>
        <dbReference type="EMBL" id="KAF7336588.1"/>
    </source>
</evidence>
<reference evidence="2" key="1">
    <citation type="submission" date="2020-05" db="EMBL/GenBank/DDBJ databases">
        <title>Mycena genomes resolve the evolution of fungal bioluminescence.</title>
        <authorList>
            <person name="Tsai I.J."/>
        </authorList>
    </citation>
    <scope>NUCLEOTIDE SEQUENCE</scope>
    <source>
        <strain evidence="2">160909Yilan</strain>
    </source>
</reference>
<feature type="domain" description="F-box" evidence="1">
    <location>
        <begin position="5"/>
        <end position="44"/>
    </location>
</feature>
<dbReference type="AlphaFoldDB" id="A0A8H6X8K0"/>
<dbReference type="Pfam" id="PF00646">
    <property type="entry name" value="F-box"/>
    <property type="match status" value="1"/>
</dbReference>
<dbReference type="OrthoDB" id="10420985at2759"/>
<sequence length="314" mass="36079">MAPPPTDILCEILELVATGDPASLKALSLVSKELRTLVKHRWFRVLCVQLRRCRLDFSRAGSPDLQQPLAFPLLRYSRLAELLSTHGEQIAQVRHLHMYGHTFRREGQAAFRRIFDHCPRIETLWIEHEDWYVVSPSLDGLDRLQHLRELSLPMTYFTVRTLLTRTKLRGVTHLHLAPVRGDDRLDTAALDAFPSLTHLGFGMPSAGPCVQRAAEYRTAERRTTLGVLVRGEPTEPLFVHPRVLYLRYLALSDDQDWLKRACPGWNPEQPVCEGPFWDQWTFFDAVMAARSRGKLLATDVPMTNCVRDHWADLR</sequence>
<dbReference type="EMBL" id="JACAZH010000036">
    <property type="protein sequence ID" value="KAF7336588.1"/>
    <property type="molecule type" value="Genomic_DNA"/>
</dbReference>
<dbReference type="Proteomes" id="UP000623467">
    <property type="component" value="Unassembled WGS sequence"/>
</dbReference>